<name>A0A4R6UD79_9BACI</name>
<feature type="transmembrane region" description="Helical" evidence="2">
    <location>
        <begin position="98"/>
        <end position="119"/>
    </location>
</feature>
<dbReference type="OrthoDB" id="2448863at2"/>
<feature type="transmembrane region" description="Helical" evidence="2">
    <location>
        <begin position="223"/>
        <end position="246"/>
    </location>
</feature>
<comment type="caution">
    <text evidence="4">The sequence shown here is derived from an EMBL/GenBank/DDBJ whole genome shotgun (WGS) entry which is preliminary data.</text>
</comment>
<reference evidence="4 5" key="1">
    <citation type="submission" date="2019-03" db="EMBL/GenBank/DDBJ databases">
        <title>Genomic Encyclopedia of Type Strains, Phase IV (KMG-IV): sequencing the most valuable type-strain genomes for metagenomic binning, comparative biology and taxonomic classification.</title>
        <authorList>
            <person name="Goeker M."/>
        </authorList>
    </citation>
    <scope>NUCLEOTIDE SEQUENCE [LARGE SCALE GENOMIC DNA]</scope>
    <source>
        <strain evidence="4 5">DSM 28697</strain>
    </source>
</reference>
<sequence>MICPYCGQENEEHAAACSRCGRSLQIQEEGEMNETNEPTQQQTVSTPSPAQKAPGKSDQYIAVAKKSASNYGQFLSRVFKAPLTTAQSSTSADMVNGIISLALLCLLFAVTIAVSFADFDAGFVDGFLKPLLNIILFCGLGLLGVWVVAILQNAAPSFQETVAKLGTLSTISAALVLLSMITLLFDNGSLFYTLMFFSMLTFMIASSFVLVSFKSTSSPRIDYFYGILLVVLFEFVIFNQLISGYISGSELLNSFY</sequence>
<dbReference type="Proteomes" id="UP000295632">
    <property type="component" value="Unassembled WGS sequence"/>
</dbReference>
<evidence type="ECO:0000313" key="4">
    <source>
        <dbReference type="EMBL" id="TDQ42735.1"/>
    </source>
</evidence>
<protein>
    <recommendedName>
        <fullName evidence="3">Zinc-ribbon domain-containing protein</fullName>
    </recommendedName>
</protein>
<keyword evidence="2" id="KW-0472">Membrane</keyword>
<feature type="compositionally biased region" description="Polar residues" evidence="1">
    <location>
        <begin position="35"/>
        <end position="49"/>
    </location>
</feature>
<feature type="transmembrane region" description="Helical" evidence="2">
    <location>
        <begin position="191"/>
        <end position="211"/>
    </location>
</feature>
<keyword evidence="2" id="KW-1133">Transmembrane helix</keyword>
<dbReference type="EMBL" id="SNYJ01000001">
    <property type="protein sequence ID" value="TDQ42735.1"/>
    <property type="molecule type" value="Genomic_DNA"/>
</dbReference>
<feature type="domain" description="Zinc-ribbon" evidence="3">
    <location>
        <begin position="3"/>
        <end position="24"/>
    </location>
</feature>
<feature type="transmembrane region" description="Helical" evidence="2">
    <location>
        <begin position="163"/>
        <end position="185"/>
    </location>
</feature>
<evidence type="ECO:0000256" key="1">
    <source>
        <dbReference type="SAM" id="MobiDB-lite"/>
    </source>
</evidence>
<dbReference type="AlphaFoldDB" id="A0A4R6UD79"/>
<evidence type="ECO:0000313" key="5">
    <source>
        <dbReference type="Proteomes" id="UP000295632"/>
    </source>
</evidence>
<evidence type="ECO:0000259" key="3">
    <source>
        <dbReference type="Pfam" id="PF13240"/>
    </source>
</evidence>
<keyword evidence="2" id="KW-0812">Transmembrane</keyword>
<accession>A0A4R6UD79</accession>
<dbReference type="Pfam" id="PF13240">
    <property type="entry name" value="Zn_Ribbon_1"/>
    <property type="match status" value="1"/>
</dbReference>
<organism evidence="4 5">
    <name type="scientific">Aureibacillus halotolerans</name>
    <dbReference type="NCBI Taxonomy" id="1508390"/>
    <lineage>
        <taxon>Bacteria</taxon>
        <taxon>Bacillati</taxon>
        <taxon>Bacillota</taxon>
        <taxon>Bacilli</taxon>
        <taxon>Bacillales</taxon>
        <taxon>Bacillaceae</taxon>
        <taxon>Aureibacillus</taxon>
    </lineage>
</organism>
<evidence type="ECO:0000256" key="2">
    <source>
        <dbReference type="SAM" id="Phobius"/>
    </source>
</evidence>
<dbReference type="InterPro" id="IPR026870">
    <property type="entry name" value="Zinc_ribbon_dom"/>
</dbReference>
<gene>
    <name evidence="4" type="ORF">EV213_101164</name>
</gene>
<keyword evidence="5" id="KW-1185">Reference proteome</keyword>
<feature type="transmembrane region" description="Helical" evidence="2">
    <location>
        <begin position="131"/>
        <end position="151"/>
    </location>
</feature>
<proteinExistence type="predicted"/>
<feature type="region of interest" description="Disordered" evidence="1">
    <location>
        <begin position="28"/>
        <end position="55"/>
    </location>
</feature>
<dbReference type="RefSeq" id="WP_133578572.1">
    <property type="nucleotide sequence ID" value="NZ_SNYJ01000001.1"/>
</dbReference>